<dbReference type="PROSITE" id="PS50102">
    <property type="entry name" value="RRM"/>
    <property type="match status" value="2"/>
</dbReference>
<dbReference type="PANTHER" id="PTHR48024:SF17">
    <property type="entry name" value="OS02G0602600 PROTEIN"/>
    <property type="match status" value="1"/>
</dbReference>
<dbReference type="Gramene" id="PVH34473">
    <property type="protein sequence ID" value="PVH34473"/>
    <property type="gene ID" value="PAHAL_8G227400"/>
</dbReference>
<evidence type="ECO:0000256" key="2">
    <source>
        <dbReference type="PROSITE-ProRule" id="PRU00176"/>
    </source>
</evidence>
<feature type="region of interest" description="Disordered" evidence="3">
    <location>
        <begin position="427"/>
        <end position="456"/>
    </location>
</feature>
<evidence type="ECO:0000256" key="3">
    <source>
        <dbReference type="SAM" id="MobiDB-lite"/>
    </source>
</evidence>
<dbReference type="GO" id="GO:0005634">
    <property type="term" value="C:nucleus"/>
    <property type="evidence" value="ECO:0007669"/>
    <property type="project" value="TreeGrafter"/>
</dbReference>
<dbReference type="Proteomes" id="UP000243499">
    <property type="component" value="Chromosome 8"/>
</dbReference>
<reference evidence="5" key="1">
    <citation type="submission" date="2018-04" db="EMBL/GenBank/DDBJ databases">
        <title>WGS assembly of Panicum hallii.</title>
        <authorList>
            <person name="Lovell J."/>
            <person name="Jenkins J."/>
            <person name="Lowry D."/>
            <person name="Mamidi S."/>
            <person name="Sreedasyam A."/>
            <person name="Weng X."/>
            <person name="Barry K."/>
            <person name="Bonette J."/>
            <person name="Campitelli B."/>
            <person name="Daum C."/>
            <person name="Gordon S."/>
            <person name="Gould B."/>
            <person name="Lipzen A."/>
            <person name="Macqueen A."/>
            <person name="Palacio-Mejia J."/>
            <person name="Plott C."/>
            <person name="Shakirov E."/>
            <person name="Shu S."/>
            <person name="Yoshinaga Y."/>
            <person name="Zane M."/>
            <person name="Rokhsar D."/>
            <person name="Grimwood J."/>
            <person name="Schmutz J."/>
            <person name="Juenger T."/>
        </authorList>
    </citation>
    <scope>NUCLEOTIDE SEQUENCE [LARGE SCALE GENOMIC DNA]</scope>
    <source>
        <strain evidence="5">FIL2</strain>
    </source>
</reference>
<proteinExistence type="predicted"/>
<organism evidence="5">
    <name type="scientific">Panicum hallii</name>
    <dbReference type="NCBI Taxonomy" id="206008"/>
    <lineage>
        <taxon>Eukaryota</taxon>
        <taxon>Viridiplantae</taxon>
        <taxon>Streptophyta</taxon>
        <taxon>Embryophyta</taxon>
        <taxon>Tracheophyta</taxon>
        <taxon>Spermatophyta</taxon>
        <taxon>Magnoliopsida</taxon>
        <taxon>Liliopsida</taxon>
        <taxon>Poales</taxon>
        <taxon>Poaceae</taxon>
        <taxon>PACMAD clade</taxon>
        <taxon>Panicoideae</taxon>
        <taxon>Panicodae</taxon>
        <taxon>Paniceae</taxon>
        <taxon>Panicinae</taxon>
        <taxon>Panicum</taxon>
        <taxon>Panicum sect. Panicum</taxon>
    </lineage>
</organism>
<dbReference type="InterPro" id="IPR000504">
    <property type="entry name" value="RRM_dom"/>
</dbReference>
<dbReference type="EMBL" id="CM008053">
    <property type="protein sequence ID" value="PVH34472.1"/>
    <property type="molecule type" value="Genomic_DNA"/>
</dbReference>
<dbReference type="PANTHER" id="PTHR48024">
    <property type="entry name" value="GEO13361P1-RELATED"/>
    <property type="match status" value="1"/>
</dbReference>
<dbReference type="Pfam" id="PF00076">
    <property type="entry name" value="RRM_1"/>
    <property type="match status" value="2"/>
</dbReference>
<dbReference type="EMBL" id="CM008053">
    <property type="protein sequence ID" value="PVH34473.1"/>
    <property type="molecule type" value="Genomic_DNA"/>
</dbReference>
<evidence type="ECO:0000259" key="4">
    <source>
        <dbReference type="PROSITE" id="PS50102"/>
    </source>
</evidence>
<sequence length="456" mass="45847">MGQLVGPTLPPFCRHPSPPLPPAMGKRKKGKADMVPCENPDLAPHFQPTTSSTHDRKHRQPRDPAPGAGSDSEPDPSPPSSPGSVRRLIEAYSRPRLLAILAEAAAADPALRARLGAAADASPSHRRLFVHGLPPRAGAAALAEAFSRFGPLADCHAVADRATGRCRGYGFVSFASRAAARRALRDAPRLSVAGCPVSAQFASAGPGPSAGGGGGAGRRVYVTNVAPGASAERLRAFFSRFGELDGGPFGFDADTGSSRGYALFVYRAAAGAAKAVEEPYRVFEGRTLRCQLANEPARKAKATPAPPPALVAGSATVTPPLTAAKVQAPALQPVLDAIAAAGVGDLATYARDPAQAAALLGQNPALAAAALSSALAAAAAASRSPAAPAVASSPAAASAPIPVAVATGRPATAAAVEPSPVRFGVRTSGGAGLLGPYKPPSSPAVPSSPRRKGTLL</sequence>
<keyword evidence="1 2" id="KW-0694">RNA-binding</keyword>
<dbReference type="Gene3D" id="3.30.70.330">
    <property type="match status" value="2"/>
</dbReference>
<dbReference type="SUPFAM" id="SSF54928">
    <property type="entry name" value="RNA-binding domain, RBD"/>
    <property type="match status" value="1"/>
</dbReference>
<dbReference type="SMART" id="SM00360">
    <property type="entry name" value="RRM"/>
    <property type="match status" value="2"/>
</dbReference>
<evidence type="ECO:0000256" key="1">
    <source>
        <dbReference type="ARBA" id="ARBA00022884"/>
    </source>
</evidence>
<accession>A0A2T8I9X4</accession>
<evidence type="ECO:0000313" key="5">
    <source>
        <dbReference type="EMBL" id="PVH34472.1"/>
    </source>
</evidence>
<protein>
    <recommendedName>
        <fullName evidence="4">RRM domain-containing protein</fullName>
    </recommendedName>
</protein>
<dbReference type="InterPro" id="IPR035979">
    <property type="entry name" value="RBD_domain_sf"/>
</dbReference>
<dbReference type="Gramene" id="PVH34472">
    <property type="protein sequence ID" value="PVH34472"/>
    <property type="gene ID" value="PAHAL_8G227400"/>
</dbReference>
<feature type="domain" description="RRM" evidence="4">
    <location>
        <begin position="126"/>
        <end position="204"/>
    </location>
</feature>
<dbReference type="GO" id="GO:0003723">
    <property type="term" value="F:RNA binding"/>
    <property type="evidence" value="ECO:0007669"/>
    <property type="project" value="UniProtKB-UniRule"/>
</dbReference>
<dbReference type="AlphaFoldDB" id="A0A2T8I9X4"/>
<dbReference type="InterPro" id="IPR050886">
    <property type="entry name" value="RNA-binding_reg"/>
</dbReference>
<feature type="region of interest" description="Disordered" evidence="3">
    <location>
        <begin position="1"/>
        <end position="85"/>
    </location>
</feature>
<feature type="domain" description="RRM" evidence="4">
    <location>
        <begin position="218"/>
        <end position="295"/>
    </location>
</feature>
<dbReference type="InterPro" id="IPR012677">
    <property type="entry name" value="Nucleotide-bd_a/b_plait_sf"/>
</dbReference>
<gene>
    <name evidence="5" type="ORF">PAHAL_8G227400</name>
</gene>
<name>A0A2T8I9X4_9POAL</name>